<keyword evidence="2" id="KW-1185">Reference proteome</keyword>
<dbReference type="STRING" id="497965.Cyan7822_3853"/>
<accession>E0UJ82</accession>
<name>E0UJ82_GLOV7</name>
<dbReference type="KEGG" id="cyj:Cyan7822_3853"/>
<protein>
    <submittedName>
        <fullName evidence="1">Uncharacterized protein</fullName>
    </submittedName>
</protein>
<evidence type="ECO:0000313" key="1">
    <source>
        <dbReference type="EMBL" id="ADN15785.1"/>
    </source>
</evidence>
<dbReference type="EMBL" id="CP002198">
    <property type="protein sequence ID" value="ADN15785.1"/>
    <property type="molecule type" value="Genomic_DNA"/>
</dbReference>
<dbReference type="RefSeq" id="WP_013323853.1">
    <property type="nucleotide sequence ID" value="NC_014501.1"/>
</dbReference>
<proteinExistence type="predicted"/>
<dbReference type="Proteomes" id="UP000008206">
    <property type="component" value="Chromosome"/>
</dbReference>
<organism evidence="1 2">
    <name type="scientific">Gloeothece verrucosa (strain PCC 7822)</name>
    <name type="common">Cyanothece sp. (strain PCC 7822)</name>
    <dbReference type="NCBI Taxonomy" id="497965"/>
    <lineage>
        <taxon>Bacteria</taxon>
        <taxon>Bacillati</taxon>
        <taxon>Cyanobacteriota</taxon>
        <taxon>Cyanophyceae</taxon>
        <taxon>Oscillatoriophycideae</taxon>
        <taxon>Chroococcales</taxon>
        <taxon>Aphanothecaceae</taxon>
        <taxon>Gloeothece</taxon>
        <taxon>Gloeothece verrucosa</taxon>
    </lineage>
</organism>
<evidence type="ECO:0000313" key="2">
    <source>
        <dbReference type="Proteomes" id="UP000008206"/>
    </source>
</evidence>
<sequence>MVRPKINISEQAYASLKEQARLNNQSPSAYFAELLLIGYQQKIYQQQASSS</sequence>
<dbReference type="HOGENOM" id="CLU_3097960_0_0_3"/>
<reference evidence="2" key="1">
    <citation type="journal article" date="2011" name="MBio">
        <title>Novel metabolic attributes of the genus Cyanothece, comprising a group of unicellular nitrogen-fixing Cyanobacteria.</title>
        <authorList>
            <person name="Bandyopadhyay A."/>
            <person name="Elvitigala T."/>
            <person name="Welsh E."/>
            <person name="Stockel J."/>
            <person name="Liberton M."/>
            <person name="Min H."/>
            <person name="Sherman L.A."/>
            <person name="Pakrasi H.B."/>
        </authorList>
    </citation>
    <scope>NUCLEOTIDE SEQUENCE [LARGE SCALE GENOMIC DNA]</scope>
    <source>
        <strain evidence="2">PCC 7822</strain>
    </source>
</reference>
<gene>
    <name evidence="1" type="ordered locus">Cyan7822_3853</name>
</gene>
<dbReference type="AlphaFoldDB" id="E0UJ82"/>